<feature type="binding site" evidence="12">
    <location>
        <position position="170"/>
    </location>
    <ligand>
        <name>Mg(2+)</name>
        <dbReference type="ChEBI" id="CHEBI:18420"/>
    </ligand>
</feature>
<name>A0A172T359_FERPE</name>
<dbReference type="InterPro" id="IPR023198">
    <property type="entry name" value="PGP-like_dom2"/>
</dbReference>
<gene>
    <name evidence="14" type="ORF">JM64_05325</name>
</gene>
<reference evidence="14 15" key="1">
    <citation type="submission" date="2014-08" db="EMBL/GenBank/DDBJ databases">
        <title>Fervidobacterium pennivorans DYC genome.</title>
        <authorList>
            <person name="Wushke S."/>
        </authorList>
    </citation>
    <scope>NUCLEOTIDE SEQUENCE [LARGE SCALE GENOMIC DNA]</scope>
    <source>
        <strain evidence="14 15">DYC</strain>
    </source>
</reference>
<feature type="site" description="Important for catalytic activity and assists the phosphoryl transfer reaction to Asp8 by balancing charge and orienting the reacting groups" evidence="13">
    <location>
        <position position="146"/>
    </location>
</feature>
<keyword evidence="6" id="KW-0119">Carbohydrate metabolism</keyword>
<feature type="binding site" evidence="11">
    <location>
        <begin position="9"/>
        <end position="11"/>
    </location>
    <ligand>
        <name>substrate</name>
    </ligand>
</feature>
<dbReference type="GO" id="GO:0005975">
    <property type="term" value="P:carbohydrate metabolic process"/>
    <property type="evidence" value="ECO:0007669"/>
    <property type="project" value="InterPro"/>
</dbReference>
<dbReference type="Pfam" id="PF00702">
    <property type="entry name" value="Hydrolase"/>
    <property type="match status" value="1"/>
</dbReference>
<feature type="binding site" evidence="11">
    <location>
        <position position="25"/>
    </location>
    <ligand>
        <name>substrate</name>
    </ligand>
</feature>
<dbReference type="GO" id="GO:0008801">
    <property type="term" value="F:beta-phosphoglucomutase activity"/>
    <property type="evidence" value="ECO:0007669"/>
    <property type="project" value="UniProtKB-EC"/>
</dbReference>
<evidence type="ECO:0000256" key="3">
    <source>
        <dbReference type="ARBA" id="ARBA00022723"/>
    </source>
</evidence>
<dbReference type="AlphaFoldDB" id="A0A172T359"/>
<dbReference type="InterPro" id="IPR010976">
    <property type="entry name" value="B-phosphoglucomutase_hydrolase"/>
</dbReference>
<dbReference type="PANTHER" id="PTHR46193">
    <property type="entry name" value="6-PHOSPHOGLUCONATE PHOSPHATASE"/>
    <property type="match status" value="1"/>
</dbReference>
<dbReference type="PATRIC" id="fig|93466.3.peg.1128"/>
<evidence type="ECO:0000256" key="4">
    <source>
        <dbReference type="ARBA" id="ARBA00022842"/>
    </source>
</evidence>
<dbReference type="PANTHER" id="PTHR46193:SF18">
    <property type="entry name" value="HEXITOL PHOSPHATASE B"/>
    <property type="match status" value="1"/>
</dbReference>
<comment type="cofactor">
    <cofactor evidence="12">
        <name>Mg(2+)</name>
        <dbReference type="ChEBI" id="CHEBI:18420"/>
    </cofactor>
    <text evidence="12">Binds 2 magnesium ions per subunit.</text>
</comment>
<feature type="binding site" evidence="12">
    <location>
        <position position="9"/>
    </location>
    <ligand>
        <name>Mg(2+)</name>
        <dbReference type="ChEBI" id="CHEBI:18420"/>
    </ligand>
</feature>
<organism evidence="14 15">
    <name type="scientific">Fervidobacterium pennivorans</name>
    <dbReference type="NCBI Taxonomy" id="93466"/>
    <lineage>
        <taxon>Bacteria</taxon>
        <taxon>Thermotogati</taxon>
        <taxon>Thermotogota</taxon>
        <taxon>Thermotogae</taxon>
        <taxon>Thermotogales</taxon>
        <taxon>Fervidobacteriaceae</taxon>
        <taxon>Fervidobacterium</taxon>
    </lineage>
</organism>
<dbReference type="SFLD" id="SFLDG01135">
    <property type="entry name" value="C1.5.6:_HAD__Beta-PGM__Phospha"/>
    <property type="match status" value="1"/>
</dbReference>
<proteinExistence type="inferred from homology"/>
<dbReference type="SFLD" id="SFLDS00003">
    <property type="entry name" value="Haloacid_Dehalogenase"/>
    <property type="match status" value="1"/>
</dbReference>
<dbReference type="InterPro" id="IPR006439">
    <property type="entry name" value="HAD-SF_hydro_IA"/>
</dbReference>
<evidence type="ECO:0000256" key="6">
    <source>
        <dbReference type="ARBA" id="ARBA00023277"/>
    </source>
</evidence>
<dbReference type="SFLD" id="SFLDG01129">
    <property type="entry name" value="C1.5:_HAD__Beta-PGM__Phosphata"/>
    <property type="match status" value="1"/>
</dbReference>
<feature type="active site" description="Nucleophile" evidence="10">
    <location>
        <position position="9"/>
    </location>
</feature>
<dbReference type="EMBL" id="CP011393">
    <property type="protein sequence ID" value="ANE41449.1"/>
    <property type="molecule type" value="Genomic_DNA"/>
</dbReference>
<feature type="active site" description="Proton donor/acceptor" evidence="10">
    <location>
        <position position="11"/>
    </location>
</feature>
<evidence type="ECO:0000256" key="13">
    <source>
        <dbReference type="PIRSR" id="PIRSR610972-4"/>
    </source>
</evidence>
<dbReference type="InterPro" id="IPR036412">
    <property type="entry name" value="HAD-like_sf"/>
</dbReference>
<evidence type="ECO:0000313" key="15">
    <source>
        <dbReference type="Proteomes" id="UP000077096"/>
    </source>
</evidence>
<dbReference type="Gene3D" id="3.40.50.1000">
    <property type="entry name" value="HAD superfamily/HAD-like"/>
    <property type="match status" value="1"/>
</dbReference>
<evidence type="ECO:0000256" key="7">
    <source>
        <dbReference type="ARBA" id="ARBA00044926"/>
    </source>
</evidence>
<feature type="binding site" evidence="11">
    <location>
        <position position="77"/>
    </location>
    <ligand>
        <name>substrate</name>
    </ligand>
</feature>
<dbReference type="NCBIfam" id="TIGR01549">
    <property type="entry name" value="HAD-SF-IA-v1"/>
    <property type="match status" value="1"/>
</dbReference>
<sequence>MKPKACIFDLDGVIVDTAKYHYLAWKRLAKELGFEFTEKDNERLKGVSRMESLEILLSVGGIKIDDENVKLQLAEKKNKWYVEYINQMTKDEILPGVIEFLELLKSAGIKVAIGSASKNTITILERIGLKDFFDVIIDGTKISKAKPDPEVFLKAAEELSVRPEECCVFEDAVAGIQAAKSAGMKVIGVGDPTILKDADKVIQSFQGQTLGLIEF</sequence>
<dbReference type="EC" id="5.4.2.6" evidence="8"/>
<dbReference type="NCBIfam" id="TIGR02009">
    <property type="entry name" value="PGMB-YQAB-SF"/>
    <property type="match status" value="1"/>
</dbReference>
<evidence type="ECO:0000256" key="10">
    <source>
        <dbReference type="PIRSR" id="PIRSR610972-1"/>
    </source>
</evidence>
<evidence type="ECO:0000256" key="8">
    <source>
        <dbReference type="ARBA" id="ARBA00044968"/>
    </source>
</evidence>
<dbReference type="Proteomes" id="UP000077096">
    <property type="component" value="Chromosome"/>
</dbReference>
<evidence type="ECO:0000256" key="1">
    <source>
        <dbReference type="ARBA" id="ARBA00006171"/>
    </source>
</evidence>
<evidence type="ECO:0000256" key="2">
    <source>
        <dbReference type="ARBA" id="ARBA00022553"/>
    </source>
</evidence>
<comment type="catalytic activity">
    <reaction evidence="7">
        <text>beta-D-glucose 1-phosphate = beta-D-glucose 6-phosphate</text>
        <dbReference type="Rhea" id="RHEA:20113"/>
        <dbReference type="ChEBI" id="CHEBI:57684"/>
        <dbReference type="ChEBI" id="CHEBI:58247"/>
        <dbReference type="EC" id="5.4.2.6"/>
    </reaction>
</comment>
<dbReference type="SUPFAM" id="SSF56784">
    <property type="entry name" value="HAD-like"/>
    <property type="match status" value="1"/>
</dbReference>
<evidence type="ECO:0000256" key="9">
    <source>
        <dbReference type="ARBA" id="ARBA00044991"/>
    </source>
</evidence>
<dbReference type="KEGG" id="fng:JM64_05325"/>
<dbReference type="GO" id="GO:0000287">
    <property type="term" value="F:magnesium ion binding"/>
    <property type="evidence" value="ECO:0007669"/>
    <property type="project" value="InterPro"/>
</dbReference>
<evidence type="ECO:0000256" key="11">
    <source>
        <dbReference type="PIRSR" id="PIRSR610972-2"/>
    </source>
</evidence>
<dbReference type="InterPro" id="IPR051600">
    <property type="entry name" value="Beta-PGM-like"/>
</dbReference>
<dbReference type="OrthoDB" id="9797743at2"/>
<feature type="binding site" evidence="12">
    <location>
        <position position="171"/>
    </location>
    <ligand>
        <name>Mg(2+)</name>
        <dbReference type="ChEBI" id="CHEBI:18420"/>
    </ligand>
</feature>
<keyword evidence="4 12" id="KW-0460">Magnesium</keyword>
<feature type="binding site" evidence="12">
    <location>
        <position position="11"/>
    </location>
    <ligand>
        <name>Mg(2+)</name>
        <dbReference type="ChEBI" id="CHEBI:18420"/>
    </ligand>
</feature>
<feature type="binding site" evidence="11">
    <location>
        <begin position="44"/>
        <end position="49"/>
    </location>
    <ligand>
        <name>substrate</name>
    </ligand>
</feature>
<dbReference type="Gene3D" id="1.10.150.240">
    <property type="entry name" value="Putative phosphatase, domain 2"/>
    <property type="match status" value="1"/>
</dbReference>
<feature type="binding site" evidence="11">
    <location>
        <position position="146"/>
    </location>
    <ligand>
        <name>substrate</name>
    </ligand>
</feature>
<feature type="binding site" evidence="11">
    <location>
        <position position="52"/>
    </location>
    <ligand>
        <name>substrate</name>
    </ligand>
</feature>
<evidence type="ECO:0000256" key="5">
    <source>
        <dbReference type="ARBA" id="ARBA00023235"/>
    </source>
</evidence>
<keyword evidence="3 12" id="KW-0479">Metal-binding</keyword>
<dbReference type="NCBIfam" id="TIGR01509">
    <property type="entry name" value="HAD-SF-IA-v3"/>
    <property type="match status" value="1"/>
</dbReference>
<evidence type="ECO:0000313" key="14">
    <source>
        <dbReference type="EMBL" id="ANE41449.1"/>
    </source>
</evidence>
<feature type="binding site" evidence="11">
    <location>
        <begin position="115"/>
        <end position="119"/>
    </location>
    <ligand>
        <name>substrate</name>
    </ligand>
</feature>
<evidence type="ECO:0000256" key="12">
    <source>
        <dbReference type="PIRSR" id="PIRSR610972-3"/>
    </source>
</evidence>
<keyword evidence="2" id="KW-0597">Phosphoprotein</keyword>
<protein>
    <recommendedName>
        <fullName evidence="9">Beta-phosphoglucomutase</fullName>
        <ecNumber evidence="8">5.4.2.6</ecNumber>
    </recommendedName>
</protein>
<dbReference type="NCBIfam" id="TIGR01990">
    <property type="entry name" value="bPGM"/>
    <property type="match status" value="1"/>
</dbReference>
<dbReference type="CDD" id="cd02598">
    <property type="entry name" value="HAD_BPGM"/>
    <property type="match status" value="1"/>
</dbReference>
<keyword evidence="5" id="KW-0413">Isomerase</keyword>
<comment type="similarity">
    <text evidence="1">Belongs to the HAD-like hydrolase superfamily. CbbY/CbbZ/Gph/YieH family.</text>
</comment>
<dbReference type="InterPro" id="IPR023214">
    <property type="entry name" value="HAD_sf"/>
</dbReference>
<dbReference type="InterPro" id="IPR010972">
    <property type="entry name" value="Beta-PGM"/>
</dbReference>
<feature type="site" description="Important for catalytic activity and assists the phosphoryl transfer reaction to Asp8 by balancing charge and orienting the reacting groups" evidence="13">
    <location>
        <position position="115"/>
    </location>
</feature>
<accession>A0A172T359</accession>